<dbReference type="InterPro" id="IPR030395">
    <property type="entry name" value="GP_PDE_dom"/>
</dbReference>
<sequence length="314" mass="33433">MRIRPVAATLGALLGFSALLLPTSAAQAAESADGPVVVAHRGASTYAPENTLAAADMAAELDTAWVENDVQRTKDGRLVVLHDTDLKRTTNVEEVFPDRSPWKLADFTLAEVKELDAGSWFSPDYAGARVPTLKQFVKRLTRNDQKLLLELKAPELYPGIEAQTLAVLDEAGWLDESHIDGKLVIQSFSADSVKTVHALQPSVKTGFLGTPSVADLPEYAEFADQINPNFGGVTADYVKAVHDVRGPHDRQLELFTWTVNDGPTAARLAGYGVDGIISNSPDVVREATAGSSDSASPDSPSSDAVPELLSAAAS</sequence>
<reference evidence="4 5" key="1">
    <citation type="submission" date="2024-10" db="EMBL/GenBank/DDBJ databases">
        <title>The Natural Products Discovery Center: Release of the First 8490 Sequenced Strains for Exploring Actinobacteria Biosynthetic Diversity.</title>
        <authorList>
            <person name="Kalkreuter E."/>
            <person name="Kautsar S.A."/>
            <person name="Yang D."/>
            <person name="Bader C.D."/>
            <person name="Teijaro C.N."/>
            <person name="Fluegel L."/>
            <person name="Davis C.M."/>
            <person name="Simpson J.R."/>
            <person name="Lauterbach L."/>
            <person name="Steele A.D."/>
            <person name="Gui C."/>
            <person name="Meng S."/>
            <person name="Li G."/>
            <person name="Viehrig K."/>
            <person name="Ye F."/>
            <person name="Su P."/>
            <person name="Kiefer A.F."/>
            <person name="Nichols A."/>
            <person name="Cepeda A.J."/>
            <person name="Yan W."/>
            <person name="Fan B."/>
            <person name="Jiang Y."/>
            <person name="Adhikari A."/>
            <person name="Zheng C.-J."/>
            <person name="Schuster L."/>
            <person name="Cowan T.M."/>
            <person name="Smanski M.J."/>
            <person name="Chevrette M.G."/>
            <person name="De Carvalho L.P.S."/>
            <person name="Shen B."/>
        </authorList>
    </citation>
    <scope>NUCLEOTIDE SEQUENCE [LARGE SCALE GENOMIC DNA]</scope>
    <source>
        <strain evidence="4 5">NPDC020327</strain>
    </source>
</reference>
<dbReference type="InterPro" id="IPR017946">
    <property type="entry name" value="PLC-like_Pdiesterase_TIM-brl"/>
</dbReference>
<keyword evidence="2" id="KW-0732">Signal</keyword>
<gene>
    <name evidence="4" type="ORF">ACH429_21040</name>
</gene>
<comment type="caution">
    <text evidence="4">The sequence shown here is derived from an EMBL/GenBank/DDBJ whole genome shotgun (WGS) entry which is preliminary data.</text>
</comment>
<feature type="chain" id="PRO_5046048739" evidence="2">
    <location>
        <begin position="29"/>
        <end position="314"/>
    </location>
</feature>
<feature type="signal peptide" evidence="2">
    <location>
        <begin position="1"/>
        <end position="28"/>
    </location>
</feature>
<proteinExistence type="predicted"/>
<dbReference type="Proteomes" id="UP001611548">
    <property type="component" value="Unassembled WGS sequence"/>
</dbReference>
<keyword evidence="5" id="KW-1185">Reference proteome</keyword>
<dbReference type="SUPFAM" id="SSF51695">
    <property type="entry name" value="PLC-like phosphodiesterases"/>
    <property type="match status" value="1"/>
</dbReference>
<dbReference type="Pfam" id="PF03009">
    <property type="entry name" value="GDPD"/>
    <property type="match status" value="1"/>
</dbReference>
<organism evidence="4 5">
    <name type="scientific">Streptomyces pathocidini</name>
    <dbReference type="NCBI Taxonomy" id="1650571"/>
    <lineage>
        <taxon>Bacteria</taxon>
        <taxon>Bacillati</taxon>
        <taxon>Actinomycetota</taxon>
        <taxon>Actinomycetes</taxon>
        <taxon>Kitasatosporales</taxon>
        <taxon>Streptomycetaceae</taxon>
        <taxon>Streptomyces</taxon>
    </lineage>
</organism>
<name>A0ABW7UVE6_9ACTN</name>
<feature type="region of interest" description="Disordered" evidence="1">
    <location>
        <begin position="286"/>
        <end position="314"/>
    </location>
</feature>
<dbReference type="PANTHER" id="PTHR46211:SF1">
    <property type="entry name" value="GLYCEROPHOSPHODIESTER PHOSPHODIESTERASE, CYTOPLASMIC"/>
    <property type="match status" value="1"/>
</dbReference>
<evidence type="ECO:0000313" key="5">
    <source>
        <dbReference type="Proteomes" id="UP001611548"/>
    </source>
</evidence>
<dbReference type="PROSITE" id="PS51704">
    <property type="entry name" value="GP_PDE"/>
    <property type="match status" value="1"/>
</dbReference>
<dbReference type="EMBL" id="JBIRWE010000010">
    <property type="protein sequence ID" value="MFI1966563.1"/>
    <property type="molecule type" value="Genomic_DNA"/>
</dbReference>
<dbReference type="RefSeq" id="WP_079101209.1">
    <property type="nucleotide sequence ID" value="NZ_JBIRWE010000010.1"/>
</dbReference>
<feature type="compositionally biased region" description="Low complexity" evidence="1">
    <location>
        <begin position="291"/>
        <end position="304"/>
    </location>
</feature>
<dbReference type="PANTHER" id="PTHR46211">
    <property type="entry name" value="GLYCEROPHOSPHORYL DIESTER PHOSPHODIESTERASE"/>
    <property type="match status" value="1"/>
</dbReference>
<evidence type="ECO:0000256" key="2">
    <source>
        <dbReference type="SAM" id="SignalP"/>
    </source>
</evidence>
<accession>A0ABW7UVE6</accession>
<evidence type="ECO:0000259" key="3">
    <source>
        <dbReference type="PROSITE" id="PS51704"/>
    </source>
</evidence>
<dbReference type="Gene3D" id="3.20.20.190">
    <property type="entry name" value="Phosphatidylinositol (PI) phosphodiesterase"/>
    <property type="match status" value="1"/>
</dbReference>
<evidence type="ECO:0000256" key="1">
    <source>
        <dbReference type="SAM" id="MobiDB-lite"/>
    </source>
</evidence>
<protein>
    <submittedName>
        <fullName evidence="4">Glycerophosphodiester phosphodiesterase family protein</fullName>
    </submittedName>
</protein>
<feature type="domain" description="GP-PDE" evidence="3">
    <location>
        <begin position="35"/>
        <end position="288"/>
    </location>
</feature>
<evidence type="ECO:0000313" key="4">
    <source>
        <dbReference type="EMBL" id="MFI1966563.1"/>
    </source>
</evidence>